<feature type="coiled-coil region" evidence="4">
    <location>
        <begin position="2384"/>
        <end position="2484"/>
    </location>
</feature>
<feature type="compositionally biased region" description="Polar residues" evidence="5">
    <location>
        <begin position="2175"/>
        <end position="2188"/>
    </location>
</feature>
<dbReference type="Gene3D" id="3.80.10.10">
    <property type="entry name" value="Ribonuclease Inhibitor"/>
    <property type="match status" value="5"/>
</dbReference>
<dbReference type="Proteomes" id="UP000289738">
    <property type="component" value="Chromosome A05"/>
</dbReference>
<dbReference type="Pfam" id="PF01582">
    <property type="entry name" value="TIR"/>
    <property type="match status" value="1"/>
</dbReference>
<organism evidence="7 8">
    <name type="scientific">Arachis hypogaea</name>
    <name type="common">Peanut</name>
    <dbReference type="NCBI Taxonomy" id="3818"/>
    <lineage>
        <taxon>Eukaryota</taxon>
        <taxon>Viridiplantae</taxon>
        <taxon>Streptophyta</taxon>
        <taxon>Embryophyta</taxon>
        <taxon>Tracheophyta</taxon>
        <taxon>Spermatophyta</taxon>
        <taxon>Magnoliopsida</taxon>
        <taxon>eudicotyledons</taxon>
        <taxon>Gunneridae</taxon>
        <taxon>Pentapetalae</taxon>
        <taxon>rosids</taxon>
        <taxon>fabids</taxon>
        <taxon>Fabales</taxon>
        <taxon>Fabaceae</taxon>
        <taxon>Papilionoideae</taxon>
        <taxon>50 kb inversion clade</taxon>
        <taxon>dalbergioids sensu lato</taxon>
        <taxon>Dalbergieae</taxon>
        <taxon>Pterocarpus clade</taxon>
        <taxon>Arachis</taxon>
    </lineage>
</organism>
<keyword evidence="8" id="KW-1185">Reference proteome</keyword>
<feature type="compositionally biased region" description="Polar residues" evidence="5">
    <location>
        <begin position="617"/>
        <end position="634"/>
    </location>
</feature>
<evidence type="ECO:0000256" key="1">
    <source>
        <dbReference type="ARBA" id="ARBA00022614"/>
    </source>
</evidence>
<feature type="region of interest" description="Disordered" evidence="5">
    <location>
        <begin position="2158"/>
        <end position="2210"/>
    </location>
</feature>
<dbReference type="Pfam" id="PF23286">
    <property type="entry name" value="LRR_13"/>
    <property type="match status" value="3"/>
</dbReference>
<evidence type="ECO:0000313" key="7">
    <source>
        <dbReference type="EMBL" id="RYR57995.1"/>
    </source>
</evidence>
<keyword evidence="4" id="KW-0175">Coiled coil</keyword>
<dbReference type="InterPro" id="IPR000157">
    <property type="entry name" value="TIR_dom"/>
</dbReference>
<dbReference type="SUPFAM" id="SSF52058">
    <property type="entry name" value="L domain-like"/>
    <property type="match status" value="3"/>
</dbReference>
<dbReference type="SMART" id="SM00367">
    <property type="entry name" value="LRR_CC"/>
    <property type="match status" value="5"/>
</dbReference>
<dbReference type="InterPro" id="IPR035897">
    <property type="entry name" value="Toll_tir_struct_dom_sf"/>
</dbReference>
<feature type="compositionally biased region" description="Low complexity" evidence="5">
    <location>
        <begin position="646"/>
        <end position="656"/>
    </location>
</feature>
<gene>
    <name evidence="7" type="ORF">Ahy_A05g023659</name>
</gene>
<evidence type="ECO:0000256" key="4">
    <source>
        <dbReference type="SAM" id="Coils"/>
    </source>
</evidence>
<dbReference type="SUPFAM" id="SSF46785">
    <property type="entry name" value="Winged helix' DNA-binding domain"/>
    <property type="match status" value="1"/>
</dbReference>
<dbReference type="SUPFAM" id="SSF52200">
    <property type="entry name" value="Toll/Interleukin receptor TIR domain"/>
    <property type="match status" value="1"/>
</dbReference>
<dbReference type="PROSITE" id="PS50104">
    <property type="entry name" value="TIR"/>
    <property type="match status" value="1"/>
</dbReference>
<keyword evidence="2" id="KW-0677">Repeat</keyword>
<dbReference type="InterPro" id="IPR058192">
    <property type="entry name" value="WHD_ROQ1-like"/>
</dbReference>
<accession>A0A445D462</accession>
<evidence type="ECO:0000256" key="2">
    <source>
        <dbReference type="ARBA" id="ARBA00022737"/>
    </source>
</evidence>
<dbReference type="SMART" id="SM00255">
    <property type="entry name" value="TIR"/>
    <property type="match status" value="1"/>
</dbReference>
<dbReference type="GO" id="GO:0007165">
    <property type="term" value="P:signal transduction"/>
    <property type="evidence" value="ECO:0007669"/>
    <property type="project" value="InterPro"/>
</dbReference>
<reference evidence="7 8" key="1">
    <citation type="submission" date="2019-01" db="EMBL/GenBank/DDBJ databases">
        <title>Sequencing of cultivated peanut Arachis hypogaea provides insights into genome evolution and oil improvement.</title>
        <authorList>
            <person name="Chen X."/>
        </authorList>
    </citation>
    <scope>NUCLEOTIDE SEQUENCE [LARGE SCALE GENOMIC DNA]</scope>
    <source>
        <strain evidence="8">cv. Fuhuasheng</strain>
        <tissue evidence="7">Leaves</tissue>
    </source>
</reference>
<dbReference type="GO" id="GO:0006952">
    <property type="term" value="P:defense response"/>
    <property type="evidence" value="ECO:0007669"/>
    <property type="project" value="UniProtKB-KW"/>
</dbReference>
<proteinExistence type="predicted"/>
<keyword evidence="3" id="KW-0611">Plant defense</keyword>
<sequence>MAGHRPLGDIRIKRIVKMGVLEVSILLEQPYLPTYLLWQKNKDMMTEESSGTNEIELIILQAPTSELIEWDGEAFKKMENLKTLIILSGNFSRSPNYLPNSLRLLEWREYPSYSLPVDFHPKKLAILKLPKNCLTLLRLVKEFVEMSVLDFSWNDWIKHIPDVSGAPNLKELNFACCGNLINVDKSVGYLSKLRSLDFQGCIKLRNLPSLMLPSLRKLTLVNCSSLVSFPEILGKMEKITYLDLYSTSIRELPYSICNLTRLQEFDLRDGGTVLLPSSIFMFGELLELKFHGYKSLLLSNEGGVEQMPSVSASSTTKRIDLSSCNMSDTFLQIFISQFSNVQELNLSESHFTILPECIKDCHLLRILYLTSCKNLQEIRGIPPNIEILNATDNTSLNCSSREALSDKKLHEEGRKRRFILPGTRIPSWFEHQRSGESVSFWFRNKFPAISLCFLFTEALEFDDQCSLFPHLKLVTHDSDNGGCIFSDQNQSCPRATRSHMRIYDLEDDEGQQFQQNEWNQAVVSLSVEDKSGERELRPEEWGSIEIGVHIIKERSSMDDIQFTLPLLDKDHHKALHMKDSHKHHMQQQQTSLPLLQPVDNLNWDPRSYIVRRRESSRTSCRGDTLNIHGSSPLSLSGKASEEDVPSISSCTASSTSTDKYLGDENVISDDDDVEMNAFYASLDVSGIPMLPCSRDKLVTTTVSKDKEAREALRSVQHVISHDASVLLHPELCSILKANLDHLCKLSADHGRISREASKVISEASRVLTHWSRDYSEASVKIDSIMSHLQKADELEMSLESNKKRFLEVGQLNVDKAMSVSQIEAGMFRKRKREIFEEGKTVKTQLDELKKNLPQWEHEHTLAKKTQATIIAEWWPSAYDRRLSLALSSDYGWDYEVFLSFRGLDTGKHFAGNLYYALKQRGIRTFYADRELEGGEELEPTLLKRIQDSKTAIPVFSPGYADSAFCLLELAAIMDNSKAKGRLVFPVFYGVSASDVRRQTGTYEEAMAKHQRRNDHHVVQKWREALQQAANLSGSSFKFHINADEWESALGHYERNLGKEIYDKLKRSFDRLEKEVQSVFLDIACCFKGLSRTEVNNMLRAHHGFCPIYAIRLLEEKSLIMIEDNEVRLHDKIHEMGRKIEQEGKHGHRYLLSSYEAIVQFFKHKGIHDKIEMIILDLSSSEEQVVEWDGEGFKDMESLKTLINRNVYFSQDPNHLPNSLREFVNMRVLNFDDAECVKAIPSLSSTPNLEELSFSNCESLTEIDESVGNLRKLKILNAFGCSKLRSFPPLKLPSIEELNFTSCSNLENFPKILEKMENLTKLELDCTAIKAIPDLFSAENLVELSFSYCVNLIEIDESVGFLIKLRLLNAFGCCKLRSFPSLLLPSLEELDLSWCSSLENFPEILDKMEKITRLRLQYTPIKELPNSIQNLTRLRDLEMLECGMLQLPSNITLLPELRHIVFCRTPNQDEGEEKLSWMESSNSTLHASQCTISHGIFPNLFGWFSMYMEELDLFRVNFRFLPDCIMECLLLKELNLDQCHNLQSIRWLPPNLETLSELREVGRNIWRFVPGSGNCIPEWFHPCNNGNSSVSFWFRNKFTAISLCVFLGALGKHQIAFYFCPKLEINGNTVNKWLLENKKYWFVQEAEADHIFILHEKQMKYENSVNEALVRNKEWNHAKIFVDVYSPRGWTEIDMQIGIHVFKEKNSMKDVQFTNPYNNVTGESNSVDSTQQSGTSIVQELILRSCKSFEVLPSNPTMFQNIEELNVEECPQLPKLLWKLLKDRIDSLPKLSRLTLKSCDLSDEDLELILSCFLQLKWLILSNNSFTTIPDCIEDLSSLLLLHVDNCNQLRDISVLPPDLQYINARNCMSLTSRSSDVILSQAFHEVEYLDIVVLRRQIPKWFDHCCKGGSADFWVRRKFPNIALFFLLGGQDEQRTDHMCEFHLFINDLLVLQGEREWPVDHVWLFDLQIHLTESERHNIREQIKSGWNHVKISCSVMNEPKDVIVKGCGIHLYKERMNIHDVSFISPDLHGSNSAYDNINDDLDFYDETSQDVVFPTVLAKFFPKNIAELLGNLHSGKRTGDDLSDYDEELELDSETDNQSMEVEEEQYSASINLQIPEICKISNHEKETDANSHKILMDPSRGTQEAFVSINEEELKHHKKGKFNKDGIGPESSMTASRRINNGTQVGDKINSGKEINGSSNPHVSENIGLHKSKQKSIILVEANAEAIDINENQVDIYHTHTHFPARIDNGQQSVPNAEAYTSIVESSVNEDNMETFYASLEAETDSESYPHGNQANIVSVITRPSEETKKELQFLRDLVTKKFSLLLHPGRSGLLKDKLKYLLTLPPEEGVSLRTNLLLSQLSTSFAQWSVDYNIASVKLESADKELLRAEKVREELKGNKEEYKGVKMVEDTLRDQLESLEEKKRELEVQINAIKTEIADLSAESNIAAKRKREVFEIAKILRSERDGLRNQVPRLKAEKEWAKVTQVNIEAEWSLLAEQVIGITTFEE</sequence>
<keyword evidence="1" id="KW-0433">Leucine-rich repeat</keyword>
<dbReference type="Gene3D" id="3.40.50.10140">
    <property type="entry name" value="Toll/interleukin-1 receptor homology (TIR) domain"/>
    <property type="match status" value="1"/>
</dbReference>
<name>A0A445D462_ARAHY</name>
<feature type="domain" description="TIR" evidence="6">
    <location>
        <begin position="892"/>
        <end position="1060"/>
    </location>
</feature>
<evidence type="ECO:0000313" key="8">
    <source>
        <dbReference type="Proteomes" id="UP000289738"/>
    </source>
</evidence>
<dbReference type="Pfam" id="PF23282">
    <property type="entry name" value="WHD_ROQ1"/>
    <property type="match status" value="1"/>
</dbReference>
<evidence type="ECO:0000256" key="3">
    <source>
        <dbReference type="ARBA" id="ARBA00022821"/>
    </source>
</evidence>
<dbReference type="InterPro" id="IPR044974">
    <property type="entry name" value="Disease_R_plants"/>
</dbReference>
<dbReference type="InterPro" id="IPR032675">
    <property type="entry name" value="LRR_dom_sf"/>
</dbReference>
<dbReference type="InterPro" id="IPR058546">
    <property type="entry name" value="RPS4B/Roq1-like_LRR"/>
</dbReference>
<dbReference type="InterPro" id="IPR003591">
    <property type="entry name" value="Leu-rich_rpt_typical-subtyp"/>
</dbReference>
<evidence type="ECO:0000259" key="6">
    <source>
        <dbReference type="PROSITE" id="PS50104"/>
    </source>
</evidence>
<dbReference type="InterPro" id="IPR006553">
    <property type="entry name" value="Leu-rich_rpt_Cys-con_subtyp"/>
</dbReference>
<dbReference type="EMBL" id="SDMP01000005">
    <property type="protein sequence ID" value="RYR57995.1"/>
    <property type="molecule type" value="Genomic_DNA"/>
</dbReference>
<dbReference type="SMART" id="SM00369">
    <property type="entry name" value="LRR_TYP"/>
    <property type="match status" value="6"/>
</dbReference>
<dbReference type="InterPro" id="IPR036390">
    <property type="entry name" value="WH_DNA-bd_sf"/>
</dbReference>
<evidence type="ECO:0000256" key="5">
    <source>
        <dbReference type="SAM" id="MobiDB-lite"/>
    </source>
</evidence>
<dbReference type="PANTHER" id="PTHR11017:SF570">
    <property type="entry name" value="DISEASE RESISTANCE PROTEIN (TIR-NBS CLASS)-RELATED"/>
    <property type="match status" value="1"/>
</dbReference>
<comment type="caution">
    <text evidence="7">The sequence shown here is derived from an EMBL/GenBank/DDBJ whole genome shotgun (WGS) entry which is preliminary data.</text>
</comment>
<protein>
    <recommendedName>
        <fullName evidence="6">TIR domain-containing protein</fullName>
    </recommendedName>
</protein>
<dbReference type="PANTHER" id="PTHR11017">
    <property type="entry name" value="LEUCINE-RICH REPEAT-CONTAINING PROTEIN"/>
    <property type="match status" value="1"/>
</dbReference>
<feature type="region of interest" description="Disordered" evidence="5">
    <location>
        <begin position="612"/>
        <end position="656"/>
    </location>
</feature>